<dbReference type="RefSeq" id="WP_263593839.1">
    <property type="nucleotide sequence ID" value="NZ_CP107020.1"/>
</dbReference>
<dbReference type="PANTHER" id="PTHR40050:SF1">
    <property type="entry name" value="INNER SPORE COAT PROTEIN H"/>
    <property type="match status" value="1"/>
</dbReference>
<dbReference type="Pfam" id="PF08757">
    <property type="entry name" value="CotH"/>
    <property type="match status" value="1"/>
</dbReference>
<feature type="compositionally biased region" description="Gly residues" evidence="1">
    <location>
        <begin position="394"/>
        <end position="435"/>
    </location>
</feature>
<evidence type="ECO:0000256" key="1">
    <source>
        <dbReference type="SAM" id="MobiDB-lite"/>
    </source>
</evidence>
<feature type="compositionally biased region" description="Gly residues" evidence="1">
    <location>
        <begin position="472"/>
        <end position="487"/>
    </location>
</feature>
<feature type="region of interest" description="Disordered" evidence="1">
    <location>
        <begin position="122"/>
        <end position="186"/>
    </location>
</feature>
<evidence type="ECO:0000313" key="3">
    <source>
        <dbReference type="Proteomes" id="UP001164305"/>
    </source>
</evidence>
<dbReference type="Proteomes" id="UP001164305">
    <property type="component" value="Chromosome"/>
</dbReference>
<dbReference type="PANTHER" id="PTHR40050">
    <property type="entry name" value="INNER SPORE COAT PROTEIN H"/>
    <property type="match status" value="1"/>
</dbReference>
<dbReference type="InterPro" id="IPR014867">
    <property type="entry name" value="Spore_coat_CotH_CotH2/3/7"/>
</dbReference>
<dbReference type="InterPro" id="IPR006311">
    <property type="entry name" value="TAT_signal"/>
</dbReference>
<feature type="region of interest" description="Disordered" evidence="1">
    <location>
        <begin position="394"/>
        <end position="490"/>
    </location>
</feature>
<feature type="compositionally biased region" description="Gly residues" evidence="1">
    <location>
        <begin position="161"/>
        <end position="171"/>
    </location>
</feature>
<sequence length="558" mass="56654">MSTDHLCHQSAHRSGPSRRGFLALSGLGLGVALTAAGCSASSSSSTATLDGKTVTGAVDGDFWDRSTLHTVKVVFDTDDYDAMIETYASSQDKTWIEADVEIDGNVFEKVGMKLKGNSSLRSLAGDNGGGPGGNAPGGAATASDGGGDDTTSTTQGTTASNGGGAAGGGAIQGDDEGDGSISADDPTGLPWLIRLDKYTDGQSYSGRSDFVVRGNNTDTSLNEAVALDVLSLAKVPAETYAFTRFSVNGADAKLRLVLDLPDDSAWNADTFDSKGATFKADADGDYSYRGDTADDYADAFDAEFLADGLSEDTAFTALGAFLQFLNESEDADFASELPDKLDVEGFATYLAVQDLVKNTDDIDGPGNNSYLHYDPDSEKWTVVAWDQNLSFGGMGGMGGGGGQGGQGFPGGGTMPSDGGGAMPSGGPMQGGGASDAGGTPPQGAPQPPTGAGDQGAPTGQDDQTDQSTQGGAAQGGPRGGMGGGRGGNILSERFRADSTFSALYDSTLASVKEAVYTSGDATDRLNALVSLLTKDASDLVTDDEIQSDAETISTVITG</sequence>
<proteinExistence type="predicted"/>
<dbReference type="PROSITE" id="PS51318">
    <property type="entry name" value="TAT"/>
    <property type="match status" value="1"/>
</dbReference>
<keyword evidence="3" id="KW-1185">Reference proteome</keyword>
<feature type="compositionally biased region" description="Gly residues" evidence="1">
    <location>
        <begin position="126"/>
        <end position="136"/>
    </location>
</feature>
<organism evidence="2 3">
    <name type="scientific">Brachybacterium huguangmaarense</name>
    <dbReference type="NCBI Taxonomy" id="1652028"/>
    <lineage>
        <taxon>Bacteria</taxon>
        <taxon>Bacillati</taxon>
        <taxon>Actinomycetota</taxon>
        <taxon>Actinomycetes</taxon>
        <taxon>Micrococcales</taxon>
        <taxon>Dermabacteraceae</taxon>
        <taxon>Brachybacterium</taxon>
    </lineage>
</organism>
<dbReference type="GO" id="GO:0016301">
    <property type="term" value="F:kinase activity"/>
    <property type="evidence" value="ECO:0007669"/>
    <property type="project" value="UniProtKB-KW"/>
</dbReference>
<name>A0ABY6G0A0_9MICO</name>
<keyword evidence="2" id="KW-0418">Kinase</keyword>
<protein>
    <submittedName>
        <fullName evidence="2">CotH kinase family protein</fullName>
    </submittedName>
</protein>
<accession>A0ABY6G0A0</accession>
<feature type="compositionally biased region" description="Low complexity" evidence="1">
    <location>
        <begin position="137"/>
        <end position="160"/>
    </location>
</feature>
<evidence type="ECO:0000313" key="2">
    <source>
        <dbReference type="EMBL" id="UYG16626.1"/>
    </source>
</evidence>
<gene>
    <name evidence="2" type="ORF">BRM3_13650</name>
</gene>
<reference evidence="2" key="1">
    <citation type="submission" date="2022-10" db="EMBL/GenBank/DDBJ databases">
        <title>Whole-Genome Sequencing of Brachybacterium huguangmaarense BRM-3, Isolated from Betula schmidtii.</title>
        <authorList>
            <person name="Haam D."/>
        </authorList>
    </citation>
    <scope>NUCLEOTIDE SEQUENCE</scope>
    <source>
        <strain evidence="2">BRM-3</strain>
    </source>
</reference>
<dbReference type="EMBL" id="CP107020">
    <property type="protein sequence ID" value="UYG16626.1"/>
    <property type="molecule type" value="Genomic_DNA"/>
</dbReference>
<feature type="compositionally biased region" description="Low complexity" evidence="1">
    <location>
        <begin position="449"/>
        <end position="471"/>
    </location>
</feature>
<keyword evidence="2" id="KW-0808">Transferase</keyword>